<dbReference type="PROSITE" id="PS51379">
    <property type="entry name" value="4FE4S_FER_2"/>
    <property type="match status" value="1"/>
</dbReference>
<name>A0A1S8M9J2_9CLOT</name>
<gene>
    <name evidence="5" type="primary">rnfC</name>
    <name evidence="5" type="ORF">CROST_042390</name>
</gene>
<organism evidence="5 6">
    <name type="scientific">Clostridium felsineum</name>
    <dbReference type="NCBI Taxonomy" id="36839"/>
    <lineage>
        <taxon>Bacteria</taxon>
        <taxon>Bacillati</taxon>
        <taxon>Bacillota</taxon>
        <taxon>Clostridia</taxon>
        <taxon>Eubacteriales</taxon>
        <taxon>Clostridiaceae</taxon>
        <taxon>Clostridium</taxon>
    </lineage>
</organism>
<proteinExistence type="predicted"/>
<dbReference type="SUPFAM" id="SSF46548">
    <property type="entry name" value="alpha-helical ferredoxin"/>
    <property type="match status" value="1"/>
</dbReference>
<dbReference type="Pfam" id="PF01512">
    <property type="entry name" value="Complex1_51K"/>
    <property type="match status" value="1"/>
</dbReference>
<keyword evidence="3" id="KW-0408">Iron</keyword>
<evidence type="ECO:0000313" key="5">
    <source>
        <dbReference type="EMBL" id="URZ13473.1"/>
    </source>
</evidence>
<dbReference type="SUPFAM" id="SSF142019">
    <property type="entry name" value="Nqo1 FMN-binding domain-like"/>
    <property type="match status" value="1"/>
</dbReference>
<keyword evidence="1" id="KW-0004">4Fe-4S</keyword>
<accession>A0A1S8M9J2</accession>
<dbReference type="InterPro" id="IPR037225">
    <property type="entry name" value="Nuo51_FMN-bd_sf"/>
</dbReference>
<evidence type="ECO:0000256" key="1">
    <source>
        <dbReference type="ARBA" id="ARBA00022485"/>
    </source>
</evidence>
<keyword evidence="6" id="KW-1185">Reference proteome</keyword>
<dbReference type="STRING" id="84029.CROST_29570"/>
<dbReference type="InterPro" id="IPR011538">
    <property type="entry name" value="Nuo51_FMN-bd"/>
</dbReference>
<dbReference type="PROSITE" id="PS00198">
    <property type="entry name" value="4FE4S_FER_1"/>
    <property type="match status" value="1"/>
</dbReference>
<dbReference type="GO" id="GO:0051539">
    <property type="term" value="F:4 iron, 4 sulfur cluster binding"/>
    <property type="evidence" value="ECO:0007669"/>
    <property type="project" value="UniProtKB-KW"/>
</dbReference>
<keyword evidence="4" id="KW-0411">Iron-sulfur</keyword>
<dbReference type="EMBL" id="CP096983">
    <property type="protein sequence ID" value="URZ13473.1"/>
    <property type="molecule type" value="Genomic_DNA"/>
</dbReference>
<evidence type="ECO:0000256" key="4">
    <source>
        <dbReference type="ARBA" id="ARBA00023014"/>
    </source>
</evidence>
<dbReference type="InterPro" id="IPR017896">
    <property type="entry name" value="4Fe4S_Fe-S-bd"/>
</dbReference>
<dbReference type="Gene3D" id="3.30.70.20">
    <property type="match status" value="1"/>
</dbReference>
<dbReference type="AlphaFoldDB" id="A0A1S8M9J2"/>
<dbReference type="GO" id="GO:0016020">
    <property type="term" value="C:membrane"/>
    <property type="evidence" value="ECO:0007669"/>
    <property type="project" value="InterPro"/>
</dbReference>
<dbReference type="PANTHER" id="PTHR43034">
    <property type="entry name" value="ION-TRANSLOCATING OXIDOREDUCTASE COMPLEX SUBUNIT C"/>
    <property type="match status" value="1"/>
</dbReference>
<keyword evidence="2" id="KW-0479">Metal-binding</keyword>
<dbReference type="Pfam" id="PF13237">
    <property type="entry name" value="Fer4_10"/>
    <property type="match status" value="1"/>
</dbReference>
<dbReference type="InterPro" id="IPR010208">
    <property type="entry name" value="Ion_transpt_RnfC/RsxC"/>
</dbReference>
<dbReference type="Gene3D" id="3.40.50.11540">
    <property type="entry name" value="NADH-ubiquinone oxidoreductase 51kDa subunit"/>
    <property type="match status" value="1"/>
</dbReference>
<dbReference type="GO" id="GO:0009055">
    <property type="term" value="F:electron transfer activity"/>
    <property type="evidence" value="ECO:0007669"/>
    <property type="project" value="InterPro"/>
</dbReference>
<dbReference type="RefSeq" id="WP_077833729.1">
    <property type="nucleotide sequence ID" value="NZ_CP096983.1"/>
</dbReference>
<reference evidence="5 6" key="1">
    <citation type="submission" date="2022-04" db="EMBL/GenBank/DDBJ databases">
        <title>Genome sequence of C. roseum typestrain.</title>
        <authorList>
            <person name="Poehlein A."/>
            <person name="Schoch T."/>
            <person name="Duerre P."/>
            <person name="Daniel R."/>
        </authorList>
    </citation>
    <scope>NUCLEOTIDE SEQUENCE [LARGE SCALE GENOMIC DNA]</scope>
    <source>
        <strain evidence="5 6">DSM 7320</strain>
    </source>
</reference>
<dbReference type="InterPro" id="IPR017900">
    <property type="entry name" value="4Fe4S_Fe_S_CS"/>
</dbReference>
<protein>
    <submittedName>
        <fullName evidence="5">Na(+)-translocating ferredoxin:NAD(+) oxidoreductase complex subunit C</fullName>
    </submittedName>
</protein>
<evidence type="ECO:0000256" key="2">
    <source>
        <dbReference type="ARBA" id="ARBA00022723"/>
    </source>
</evidence>
<evidence type="ECO:0000256" key="3">
    <source>
        <dbReference type="ARBA" id="ARBA00023004"/>
    </source>
</evidence>
<sequence length="366" mass="40683">MNNYPIITKKKIKSNNEVKRIQKENKKKYGRRMLFGYPKASIPKIVIENGCIDMVGNKSQSEIQAVEANKLLEAIEKNELTGMSGNGFATYKKIKVAIAAPGENKVIIVNGAECDPGLTHDAWLIRNRLNDIIFGSKLLAQMLHTSKVFLAAKLLKNEVIEGINVKNLPNRYPTGAEKVLIKEVLDMEMDKNEIPVKKGILVINVQTVIMIAEIAKGEFLKGSRYITVADYETGEAKVARVNYDMDVKEVLEKVFGDRKGKAIFTGGGIMAAHKAQENEKVTPLTNFIGYSKEVTYNNESKCKKCRGCTKNCPMGIQVHKVIGDQEKNIKTNMKSYGVEDCINCGSCTFLCMAGKNTMEIVNMNSK</sequence>
<dbReference type="KEGG" id="crw:CROST_042390"/>
<dbReference type="GO" id="GO:0046872">
    <property type="term" value="F:metal ion binding"/>
    <property type="evidence" value="ECO:0007669"/>
    <property type="project" value="UniProtKB-KW"/>
</dbReference>
<evidence type="ECO:0000313" key="6">
    <source>
        <dbReference type="Proteomes" id="UP000190951"/>
    </source>
</evidence>
<dbReference type="Proteomes" id="UP000190951">
    <property type="component" value="Chromosome"/>
</dbReference>
<dbReference type="PANTHER" id="PTHR43034:SF2">
    <property type="entry name" value="ION-TRANSLOCATING OXIDOREDUCTASE COMPLEX SUBUNIT C"/>
    <property type="match status" value="1"/>
</dbReference>